<dbReference type="Gene3D" id="1.10.3730.20">
    <property type="match status" value="1"/>
</dbReference>
<feature type="transmembrane region" description="Helical" evidence="6">
    <location>
        <begin position="12"/>
        <end position="29"/>
    </location>
</feature>
<keyword evidence="5 6" id="KW-0472">Membrane</keyword>
<dbReference type="PANTHER" id="PTHR32322:SF2">
    <property type="entry name" value="EAMA DOMAIN-CONTAINING PROTEIN"/>
    <property type="match status" value="1"/>
</dbReference>
<feature type="transmembrane region" description="Helical" evidence="6">
    <location>
        <begin position="276"/>
        <end position="292"/>
    </location>
</feature>
<dbReference type="InterPro" id="IPR050638">
    <property type="entry name" value="AA-Vitamin_Transporters"/>
</dbReference>
<evidence type="ECO:0000256" key="5">
    <source>
        <dbReference type="ARBA" id="ARBA00023136"/>
    </source>
</evidence>
<dbReference type="Pfam" id="PF00892">
    <property type="entry name" value="EamA"/>
    <property type="match status" value="2"/>
</dbReference>
<organism evidence="8 9">
    <name type="scientific">Variovorax ginsengisoli</name>
    <dbReference type="NCBI Taxonomy" id="363844"/>
    <lineage>
        <taxon>Bacteria</taxon>
        <taxon>Pseudomonadati</taxon>
        <taxon>Pseudomonadota</taxon>
        <taxon>Betaproteobacteria</taxon>
        <taxon>Burkholderiales</taxon>
        <taxon>Comamonadaceae</taxon>
        <taxon>Variovorax</taxon>
    </lineage>
</organism>
<feature type="transmembrane region" description="Helical" evidence="6">
    <location>
        <begin position="160"/>
        <end position="178"/>
    </location>
</feature>
<dbReference type="SUPFAM" id="SSF103481">
    <property type="entry name" value="Multidrug resistance efflux transporter EmrE"/>
    <property type="match status" value="2"/>
</dbReference>
<evidence type="ECO:0000313" key="9">
    <source>
        <dbReference type="Proteomes" id="UP001226867"/>
    </source>
</evidence>
<keyword evidence="3 6" id="KW-0812">Transmembrane</keyword>
<evidence type="ECO:0000313" key="8">
    <source>
        <dbReference type="EMBL" id="MDP9899606.1"/>
    </source>
</evidence>
<dbReference type="PANTHER" id="PTHR32322">
    <property type="entry name" value="INNER MEMBRANE TRANSPORTER"/>
    <property type="match status" value="1"/>
</dbReference>
<feature type="domain" description="EamA" evidence="7">
    <location>
        <begin position="157"/>
        <end position="293"/>
    </location>
</feature>
<feature type="transmembrane region" description="Helical" evidence="6">
    <location>
        <begin position="251"/>
        <end position="270"/>
    </location>
</feature>
<keyword evidence="9" id="KW-1185">Reference proteome</keyword>
<name>A0ABT9S5G3_9BURK</name>
<evidence type="ECO:0000256" key="1">
    <source>
        <dbReference type="ARBA" id="ARBA00004141"/>
    </source>
</evidence>
<feature type="transmembrane region" description="Helical" evidence="6">
    <location>
        <begin position="128"/>
        <end position="148"/>
    </location>
</feature>
<accession>A0ABT9S5G3</accession>
<evidence type="ECO:0000256" key="4">
    <source>
        <dbReference type="ARBA" id="ARBA00022989"/>
    </source>
</evidence>
<feature type="transmembrane region" description="Helical" evidence="6">
    <location>
        <begin position="190"/>
        <end position="208"/>
    </location>
</feature>
<comment type="caution">
    <text evidence="8">The sequence shown here is derived from an EMBL/GenBank/DDBJ whole genome shotgun (WGS) entry which is preliminary data.</text>
</comment>
<comment type="subcellular location">
    <subcellularLocation>
        <location evidence="1">Membrane</location>
        <topology evidence="1">Multi-pass membrane protein</topology>
    </subcellularLocation>
</comment>
<feature type="transmembrane region" description="Helical" evidence="6">
    <location>
        <begin position="98"/>
        <end position="116"/>
    </location>
</feature>
<keyword evidence="4 6" id="KW-1133">Transmembrane helix</keyword>
<feature type="transmembrane region" description="Helical" evidence="6">
    <location>
        <begin position="220"/>
        <end position="239"/>
    </location>
</feature>
<evidence type="ECO:0000256" key="2">
    <source>
        <dbReference type="ARBA" id="ARBA00007362"/>
    </source>
</evidence>
<dbReference type="RefSeq" id="WP_307689423.1">
    <property type="nucleotide sequence ID" value="NZ_JAUSRO010000005.1"/>
</dbReference>
<evidence type="ECO:0000256" key="3">
    <source>
        <dbReference type="ARBA" id="ARBA00022692"/>
    </source>
</evidence>
<feature type="transmembrane region" description="Helical" evidence="6">
    <location>
        <begin position="41"/>
        <end position="58"/>
    </location>
</feature>
<reference evidence="8 9" key="1">
    <citation type="submission" date="2023-07" db="EMBL/GenBank/DDBJ databases">
        <title>Sorghum-associated microbial communities from plants grown in Nebraska, USA.</title>
        <authorList>
            <person name="Schachtman D."/>
        </authorList>
    </citation>
    <scope>NUCLEOTIDE SEQUENCE [LARGE SCALE GENOMIC DNA]</scope>
    <source>
        <strain evidence="8 9">DS1607</strain>
    </source>
</reference>
<dbReference type="EMBL" id="JAUSRO010000005">
    <property type="protein sequence ID" value="MDP9899606.1"/>
    <property type="molecule type" value="Genomic_DNA"/>
</dbReference>
<feature type="domain" description="EamA" evidence="7">
    <location>
        <begin position="15"/>
        <end position="142"/>
    </location>
</feature>
<evidence type="ECO:0000259" key="7">
    <source>
        <dbReference type="Pfam" id="PF00892"/>
    </source>
</evidence>
<sequence length="306" mass="33091">MTERKNHLDPRATALLVACCAFWGLQQILIKTTVTEVPPMWQASIRMAGAVALLWLWCRVRGVRLFERDGTLPGGLLVGALFAAEFVCIYVGLQHTSASRLTVFLYTAPFVVALLLPRFVPAERLRGVQWLGLAIAFAGVVAAFSESLGHHDPRQLLGDALALTGGLLWGLTTLAIRTTRLATASAEKTLFYQIAVTALVSPMMSLAFGETRGFSYSGYAWFSIGLQTVIGAFASYLGWMWLLRHYPATRISSFTFLTPLFALVAGVVLLGEPVTLQLVLALSGVALGILLVNRRSGTPTPPATPT</sequence>
<gene>
    <name evidence="8" type="ORF">J2W36_001857</name>
</gene>
<comment type="similarity">
    <text evidence="2">Belongs to the EamA transporter family.</text>
</comment>
<dbReference type="InterPro" id="IPR037185">
    <property type="entry name" value="EmrE-like"/>
</dbReference>
<proteinExistence type="inferred from homology"/>
<protein>
    <submittedName>
        <fullName evidence="8">Drug/metabolite transporter (DMT)-like permease</fullName>
    </submittedName>
</protein>
<evidence type="ECO:0000256" key="6">
    <source>
        <dbReference type="SAM" id="Phobius"/>
    </source>
</evidence>
<dbReference type="Proteomes" id="UP001226867">
    <property type="component" value="Unassembled WGS sequence"/>
</dbReference>
<feature type="transmembrane region" description="Helical" evidence="6">
    <location>
        <begin position="70"/>
        <end position="92"/>
    </location>
</feature>
<dbReference type="InterPro" id="IPR000620">
    <property type="entry name" value="EamA_dom"/>
</dbReference>